<dbReference type="Proteomes" id="UP000232412">
    <property type="component" value="Unassembled WGS sequence"/>
</dbReference>
<evidence type="ECO:0000313" key="3">
    <source>
        <dbReference type="Proteomes" id="UP000232412"/>
    </source>
</evidence>
<evidence type="ECO:0000256" key="1">
    <source>
        <dbReference type="ARBA" id="ARBA00022801"/>
    </source>
</evidence>
<dbReference type="InterPro" id="IPR017850">
    <property type="entry name" value="Alkaline_phosphatase_core_sf"/>
</dbReference>
<sequence>MTKILTTTIAALMIASLLLSSSSLALTSSTSTPIKHLVVIFQENVSYDHYFATYPNATNLPGEPQFKASENTPSTNGLTQVLVANNPNSKKPFRLDRTQVITCDENHDYKPEQQAYDNGLLDKFVETVSNIGPGCNPDGSTVMGYYDGNTVTALWNYAQNFAMSDNSYSSTFGPSTPGMLNLIAGETHGANPTNISDSVVNGTVIGDLDGAYDDCSSGTTINMTGTNIGDLLNAKGVTWGWFQGGFKPTTLWDGNSTHKAKCKSSHLNVSGANVTDYSAHHEPFEYYVSTANRHHLPPTSVSMIGKTDQANHQYDMSDF</sequence>
<dbReference type="EMBL" id="FRFC01000009">
    <property type="protein sequence ID" value="SHO48026.1"/>
    <property type="molecule type" value="Genomic_DNA"/>
</dbReference>
<dbReference type="PANTHER" id="PTHR31956">
    <property type="entry name" value="NON-SPECIFIC PHOSPHOLIPASE C4-RELATED"/>
    <property type="match status" value="1"/>
</dbReference>
<dbReference type="InterPro" id="IPR007312">
    <property type="entry name" value="Phosphoesterase"/>
</dbReference>
<evidence type="ECO:0000313" key="2">
    <source>
        <dbReference type="EMBL" id="SHO48026.1"/>
    </source>
</evidence>
<dbReference type="Pfam" id="PF04185">
    <property type="entry name" value="Phosphoesterase"/>
    <property type="match status" value="1"/>
</dbReference>
<dbReference type="GO" id="GO:0034480">
    <property type="term" value="F:phosphatidylcholine phospholipase C activity"/>
    <property type="evidence" value="ECO:0007669"/>
    <property type="project" value="UniProtKB-EC"/>
</dbReference>
<reference evidence="3" key="1">
    <citation type="submission" date="2016-12" db="EMBL/GenBank/DDBJ databases">
        <authorList>
            <person name="Herbold C."/>
        </authorList>
    </citation>
    <scope>NUCLEOTIDE SEQUENCE [LARGE SCALE GENOMIC DNA]</scope>
</reference>
<gene>
    <name evidence="2" type="ORF">NSIN_80064</name>
</gene>
<name>A0A2H1EJC5_9ARCH</name>
<dbReference type="AlphaFoldDB" id="A0A2H1EJC5"/>
<keyword evidence="1 2" id="KW-0378">Hydrolase</keyword>
<organism evidence="2 3">
    <name type="scientific">Nitrosotalea sinensis</name>
    <dbReference type="NCBI Taxonomy" id="1499975"/>
    <lineage>
        <taxon>Archaea</taxon>
        <taxon>Nitrososphaerota</taxon>
        <taxon>Nitrososphaeria</taxon>
        <taxon>Nitrosotaleales</taxon>
        <taxon>Nitrosotaleaceae</taxon>
        <taxon>Nitrosotalea</taxon>
    </lineage>
</organism>
<proteinExistence type="predicted"/>
<protein>
    <submittedName>
        <fullName evidence="2">Phospholipase C</fullName>
        <ecNumber evidence="2">3.1.4.3</ecNumber>
    </submittedName>
</protein>
<dbReference type="PANTHER" id="PTHR31956:SF1">
    <property type="entry name" value="NON-SPECIFIC PHOSPHOLIPASE C1"/>
    <property type="match status" value="1"/>
</dbReference>
<keyword evidence="3" id="KW-1185">Reference proteome</keyword>
<dbReference type="EC" id="3.1.4.3" evidence="2"/>
<dbReference type="Gene3D" id="3.40.720.10">
    <property type="entry name" value="Alkaline Phosphatase, subunit A"/>
    <property type="match status" value="1"/>
</dbReference>
<accession>A0A2H1EJC5</accession>